<dbReference type="GO" id="GO:0016758">
    <property type="term" value="F:hexosyltransferase activity"/>
    <property type="evidence" value="ECO:0007669"/>
    <property type="project" value="UniProtKB-ARBA"/>
</dbReference>
<keyword evidence="3" id="KW-1185">Reference proteome</keyword>
<dbReference type="InterPro" id="IPR001173">
    <property type="entry name" value="Glyco_trans_2-like"/>
</dbReference>
<comment type="caution">
    <text evidence="2">The sequence shown here is derived from an EMBL/GenBank/DDBJ whole genome shotgun (WGS) entry which is preliminary data.</text>
</comment>
<dbReference type="PANTHER" id="PTHR22916">
    <property type="entry name" value="GLYCOSYLTRANSFERASE"/>
    <property type="match status" value="1"/>
</dbReference>
<name>A0A4R6TV06_9FLAO</name>
<evidence type="ECO:0000313" key="2">
    <source>
        <dbReference type="EMBL" id="TDQ32768.1"/>
    </source>
</evidence>
<dbReference type="Pfam" id="PF00535">
    <property type="entry name" value="Glycos_transf_2"/>
    <property type="match status" value="1"/>
</dbReference>
<dbReference type="OrthoDB" id="9815829at2"/>
<sequence length="246" mass="28869">MVSVITPVHNSEKFIRQCVESVQNQFYKEWEHILVDDCSEDRSVEIIQEYARKDQRIRLIQLDQNSGAGVARNKGIAEAKGSYIAFLDSDDQWYPEKLEKQITFMQNNKYHFSFTSYDTIDEKGNKLGQLFKARQRVTYNTALFKNPIGCLTAMYDVNFFGKQYMPEIRKRQDYALWLKLLKKADGYGLQEVLSSYRHTSNSISSGKIGLLKYEWKIYREIEGLSFLQSSFYLLSAVFMKLRTYIK</sequence>
<protein>
    <submittedName>
        <fullName evidence="2">Glycosyltransferase involved in cell wall biosynthesis</fullName>
    </submittedName>
</protein>
<accession>A0A4R6TV06</accession>
<organism evidence="2 3">
    <name type="scientific">Zeaxanthinibacter enoshimensis</name>
    <dbReference type="NCBI Taxonomy" id="392009"/>
    <lineage>
        <taxon>Bacteria</taxon>
        <taxon>Pseudomonadati</taxon>
        <taxon>Bacteroidota</taxon>
        <taxon>Flavobacteriia</taxon>
        <taxon>Flavobacteriales</taxon>
        <taxon>Flavobacteriaceae</taxon>
        <taxon>Zeaxanthinibacter</taxon>
    </lineage>
</organism>
<dbReference type="PANTHER" id="PTHR22916:SF3">
    <property type="entry name" value="UDP-GLCNAC:BETAGAL BETA-1,3-N-ACETYLGLUCOSAMINYLTRANSFERASE-LIKE PROTEIN 1"/>
    <property type="match status" value="1"/>
</dbReference>
<dbReference type="EMBL" id="SNYI01000001">
    <property type="protein sequence ID" value="TDQ32768.1"/>
    <property type="molecule type" value="Genomic_DNA"/>
</dbReference>
<gene>
    <name evidence="2" type="ORF">CLV82_0601</name>
</gene>
<dbReference type="RefSeq" id="WP_133642804.1">
    <property type="nucleotide sequence ID" value="NZ_SNYI01000001.1"/>
</dbReference>
<evidence type="ECO:0000259" key="1">
    <source>
        <dbReference type="Pfam" id="PF00535"/>
    </source>
</evidence>
<dbReference type="AlphaFoldDB" id="A0A4R6TV06"/>
<evidence type="ECO:0000313" key="3">
    <source>
        <dbReference type="Proteomes" id="UP000295468"/>
    </source>
</evidence>
<dbReference type="FunFam" id="3.90.550.10:FF:000130">
    <property type="entry name" value="Family 2 glycosyl transferase"/>
    <property type="match status" value="1"/>
</dbReference>
<keyword evidence="2" id="KW-0808">Transferase</keyword>
<dbReference type="Gene3D" id="3.90.550.10">
    <property type="entry name" value="Spore Coat Polysaccharide Biosynthesis Protein SpsA, Chain A"/>
    <property type="match status" value="1"/>
</dbReference>
<dbReference type="CDD" id="cd00761">
    <property type="entry name" value="Glyco_tranf_GTA_type"/>
    <property type="match status" value="1"/>
</dbReference>
<feature type="domain" description="Glycosyltransferase 2-like" evidence="1">
    <location>
        <begin position="3"/>
        <end position="130"/>
    </location>
</feature>
<dbReference type="SUPFAM" id="SSF53448">
    <property type="entry name" value="Nucleotide-diphospho-sugar transferases"/>
    <property type="match status" value="1"/>
</dbReference>
<dbReference type="Proteomes" id="UP000295468">
    <property type="component" value="Unassembled WGS sequence"/>
</dbReference>
<proteinExistence type="predicted"/>
<reference evidence="2 3" key="1">
    <citation type="submission" date="2019-03" db="EMBL/GenBank/DDBJ databases">
        <title>Genomic Encyclopedia of Archaeal and Bacterial Type Strains, Phase II (KMG-II): from individual species to whole genera.</title>
        <authorList>
            <person name="Goeker M."/>
        </authorList>
    </citation>
    <scope>NUCLEOTIDE SEQUENCE [LARGE SCALE GENOMIC DNA]</scope>
    <source>
        <strain evidence="2 3">DSM 18435</strain>
    </source>
</reference>
<dbReference type="InterPro" id="IPR029044">
    <property type="entry name" value="Nucleotide-diphossugar_trans"/>
</dbReference>